<dbReference type="HOGENOM" id="CLU_145226_0_0_9"/>
<accession>U1WKV1</accession>
<keyword evidence="1" id="KW-0969">Cilium</keyword>
<evidence type="ECO:0000313" key="2">
    <source>
        <dbReference type="Proteomes" id="UP000016511"/>
    </source>
</evidence>
<dbReference type="InterPro" id="IPR013367">
    <property type="entry name" value="Flagellar_put"/>
</dbReference>
<dbReference type="eggNOG" id="ENOG5032Y5R">
    <property type="taxonomic scope" value="Bacteria"/>
</dbReference>
<dbReference type="GeneID" id="92839152"/>
<dbReference type="Proteomes" id="UP000016511">
    <property type="component" value="Unassembled WGS sequence"/>
</dbReference>
<organism evidence="1 2">
    <name type="scientific">Aneurinibacillus aneurinilyticus ATCC 12856</name>
    <dbReference type="NCBI Taxonomy" id="649747"/>
    <lineage>
        <taxon>Bacteria</taxon>
        <taxon>Bacillati</taxon>
        <taxon>Bacillota</taxon>
        <taxon>Bacilli</taxon>
        <taxon>Bacillales</taxon>
        <taxon>Paenibacillaceae</taxon>
        <taxon>Aneurinibacillus group</taxon>
        <taxon>Aneurinibacillus</taxon>
    </lineage>
</organism>
<dbReference type="STRING" id="649747.HMPREF0083_02729"/>
<dbReference type="Pfam" id="PF12611">
    <property type="entry name" value="Flagellar_put"/>
    <property type="match status" value="1"/>
</dbReference>
<protein>
    <submittedName>
        <fullName evidence="1">Flagellar operon protein</fullName>
    </submittedName>
</protein>
<proteinExistence type="predicted"/>
<dbReference type="PATRIC" id="fig|649747.3.peg.2471"/>
<dbReference type="RefSeq" id="WP_021621499.1">
    <property type="nucleotide sequence ID" value="NZ_KE952777.1"/>
</dbReference>
<comment type="caution">
    <text evidence="1">The sequence shown here is derived from an EMBL/GenBank/DDBJ whole genome shotgun (WGS) entry which is preliminary data.</text>
</comment>
<keyword evidence="1" id="KW-0282">Flagellum</keyword>
<name>U1WKV1_ANEAE</name>
<sequence>MNHIKAGHIFYPQTLTPATPKKKENQAATLFNTVFQQKLDETKNSIDFSNHALQRLEKRGISLSNDDIAKLTGAVEKAQAKGAKESLVLMNNVAYIVSVPNKKVITAVDGPSMQENVFTNIDSAIIVQ</sequence>
<gene>
    <name evidence="1" type="ORF">HMPREF0083_02729</name>
</gene>
<keyword evidence="1" id="KW-0966">Cell projection</keyword>
<dbReference type="AlphaFoldDB" id="U1WKV1"/>
<evidence type="ECO:0000313" key="1">
    <source>
        <dbReference type="EMBL" id="ERI09214.1"/>
    </source>
</evidence>
<dbReference type="EMBL" id="AWSJ01000162">
    <property type="protein sequence ID" value="ERI09214.1"/>
    <property type="molecule type" value="Genomic_DNA"/>
</dbReference>
<reference evidence="1 2" key="1">
    <citation type="submission" date="2013-08" db="EMBL/GenBank/DDBJ databases">
        <authorList>
            <person name="Weinstock G."/>
            <person name="Sodergren E."/>
            <person name="Wylie T."/>
            <person name="Fulton L."/>
            <person name="Fulton R."/>
            <person name="Fronick C."/>
            <person name="O'Laughlin M."/>
            <person name="Godfrey J."/>
            <person name="Miner T."/>
            <person name="Herter B."/>
            <person name="Appelbaum E."/>
            <person name="Cordes M."/>
            <person name="Lek S."/>
            <person name="Wollam A."/>
            <person name="Pepin K.H."/>
            <person name="Palsikar V.B."/>
            <person name="Mitreva M."/>
            <person name="Wilson R.K."/>
        </authorList>
    </citation>
    <scope>NUCLEOTIDE SEQUENCE [LARGE SCALE GENOMIC DNA]</scope>
    <source>
        <strain evidence="1 2">ATCC 12856</strain>
    </source>
</reference>
<keyword evidence="2" id="KW-1185">Reference proteome</keyword>
<dbReference type="NCBIfam" id="TIGR02530">
    <property type="entry name" value="flg_new"/>
    <property type="match status" value="1"/>
</dbReference>